<feature type="domain" description="DUF403" evidence="1">
    <location>
        <begin position="1"/>
        <end position="306"/>
    </location>
</feature>
<evidence type="ECO:0000313" key="3">
    <source>
        <dbReference type="Proteomes" id="UP000599523"/>
    </source>
</evidence>
<accession>A0A972FC73</accession>
<dbReference type="Proteomes" id="UP000599523">
    <property type="component" value="Unassembled WGS sequence"/>
</dbReference>
<evidence type="ECO:0000313" key="2">
    <source>
        <dbReference type="EMBL" id="NMG02582.1"/>
    </source>
</evidence>
<dbReference type="EMBL" id="WTVM01000027">
    <property type="protein sequence ID" value="NMG02582.1"/>
    <property type="molecule type" value="Genomic_DNA"/>
</dbReference>
<dbReference type="PANTHER" id="PTHR34595">
    <property type="entry name" value="BLR5612 PROTEIN"/>
    <property type="match status" value="1"/>
</dbReference>
<dbReference type="InterPro" id="IPR051680">
    <property type="entry name" value="ATP-dep_Glu-Cys_Ligase-2"/>
</dbReference>
<sequence>MLSRVAERLYWMARYIERAENTARMTKAFHLLALDMPKTVTLSWKGLVAVSGLEALFEEHYQREDERNCVKFVLADASNPSSVLSSLRAARENVRTTRDLIPIEAWEIVNELYLFARDNIDGGIGKRGRFEFLSEIVQRCQMLTGMLAGGMSHDAAYDFIRLGRNLERADMATRQIDVGAIRLLSRKDDPEPYEGLLWTSVLRSQSGFQMYRQHVRRRITGPDVVRFLLQDVTFPRSVAHALSHAQLAVESFPHNEIPLRLAMQARRHAQDADVEKLIGNEQLHDFMDRLQLEVAQLHEAIADCWFPQAFES</sequence>
<dbReference type="PANTHER" id="PTHR34595:SF7">
    <property type="entry name" value="SLL1039 PROTEIN"/>
    <property type="match status" value="1"/>
</dbReference>
<name>A0A972FC73_9RHOO</name>
<dbReference type="AlphaFoldDB" id="A0A972FC73"/>
<reference evidence="2" key="1">
    <citation type="submission" date="2019-12" db="EMBL/GenBank/DDBJ databases">
        <title>Comparative genomics gives insights into the taxonomy of the Azoarcus-Aromatoleum group and reveals separate origins of nif in the plant-associated Azoarcus and non-plant-associated Aromatoleum sub-groups.</title>
        <authorList>
            <person name="Lafos M."/>
            <person name="Maluk M."/>
            <person name="Batista M."/>
            <person name="Junghare M."/>
            <person name="Carmona M."/>
            <person name="Faoro H."/>
            <person name="Cruz L.M."/>
            <person name="Battistoni F."/>
            <person name="De Souza E."/>
            <person name="Pedrosa F."/>
            <person name="Chen W.-M."/>
            <person name="Poole P.S."/>
            <person name="Dixon R.A."/>
            <person name="James E.K."/>
        </authorList>
    </citation>
    <scope>NUCLEOTIDE SEQUENCE</scope>
    <source>
        <strain evidence="2">NSC3</strain>
    </source>
</reference>
<dbReference type="InterPro" id="IPR007296">
    <property type="entry name" value="DUF403"/>
</dbReference>
<dbReference type="Pfam" id="PF04168">
    <property type="entry name" value="Alpha-E"/>
    <property type="match status" value="1"/>
</dbReference>
<gene>
    <name evidence="2" type="ORF">GPA21_06315</name>
</gene>
<organism evidence="2 3">
    <name type="scientific">Azoarcus taiwanensis</name>
    <dbReference type="NCBI Taxonomy" id="666964"/>
    <lineage>
        <taxon>Bacteria</taxon>
        <taxon>Pseudomonadati</taxon>
        <taxon>Pseudomonadota</taxon>
        <taxon>Betaproteobacteria</taxon>
        <taxon>Rhodocyclales</taxon>
        <taxon>Zoogloeaceae</taxon>
        <taxon>Azoarcus</taxon>
    </lineage>
</organism>
<dbReference type="RefSeq" id="WP_168987367.1">
    <property type="nucleotide sequence ID" value="NZ_CAWPHM010000199.1"/>
</dbReference>
<comment type="caution">
    <text evidence="2">The sequence shown here is derived from an EMBL/GenBank/DDBJ whole genome shotgun (WGS) entry which is preliminary data.</text>
</comment>
<evidence type="ECO:0000259" key="1">
    <source>
        <dbReference type="Pfam" id="PF04168"/>
    </source>
</evidence>
<protein>
    <submittedName>
        <fullName evidence="2">Alpha-E domain-containing protein</fullName>
    </submittedName>
</protein>
<keyword evidence="3" id="KW-1185">Reference proteome</keyword>
<proteinExistence type="predicted"/>